<reference evidence="3" key="1">
    <citation type="journal article" date="2020" name="mSystems">
        <title>Genome- and Community-Level Interaction Insights into Carbon Utilization and Element Cycling Functions of Hydrothermarchaeota in Hydrothermal Sediment.</title>
        <authorList>
            <person name="Zhou Z."/>
            <person name="Liu Y."/>
            <person name="Xu W."/>
            <person name="Pan J."/>
            <person name="Luo Z.H."/>
            <person name="Li M."/>
        </authorList>
    </citation>
    <scope>NUCLEOTIDE SEQUENCE [LARGE SCALE GENOMIC DNA]</scope>
    <source>
        <strain evidence="3">SpSt-897</strain>
    </source>
</reference>
<keyword evidence="2" id="KW-1133">Transmembrane helix</keyword>
<protein>
    <submittedName>
        <fullName evidence="3">Uncharacterized protein</fullName>
    </submittedName>
</protein>
<dbReference type="EMBL" id="DTMF01000208">
    <property type="protein sequence ID" value="HGF34404.1"/>
    <property type="molecule type" value="Genomic_DNA"/>
</dbReference>
<evidence type="ECO:0000313" key="3">
    <source>
        <dbReference type="EMBL" id="HGF34404.1"/>
    </source>
</evidence>
<dbReference type="SUPFAM" id="SSF52833">
    <property type="entry name" value="Thioredoxin-like"/>
    <property type="match status" value="1"/>
</dbReference>
<feature type="region of interest" description="Disordered" evidence="1">
    <location>
        <begin position="1"/>
        <end position="23"/>
    </location>
</feature>
<dbReference type="Gene3D" id="3.40.30.10">
    <property type="entry name" value="Glutaredoxin"/>
    <property type="match status" value="1"/>
</dbReference>
<gene>
    <name evidence="3" type="ORF">ENW96_08455</name>
</gene>
<feature type="transmembrane region" description="Helical" evidence="2">
    <location>
        <begin position="360"/>
        <end position="385"/>
    </location>
</feature>
<dbReference type="InterPro" id="IPR036249">
    <property type="entry name" value="Thioredoxin-like_sf"/>
</dbReference>
<evidence type="ECO:0000256" key="2">
    <source>
        <dbReference type="SAM" id="Phobius"/>
    </source>
</evidence>
<feature type="transmembrane region" description="Helical" evidence="2">
    <location>
        <begin position="237"/>
        <end position="267"/>
    </location>
</feature>
<feature type="transmembrane region" description="Helical" evidence="2">
    <location>
        <begin position="274"/>
        <end position="293"/>
    </location>
</feature>
<dbReference type="PROSITE" id="PS00195">
    <property type="entry name" value="GLUTAREDOXIN_1"/>
    <property type="match status" value="1"/>
</dbReference>
<feature type="transmembrane region" description="Helical" evidence="2">
    <location>
        <begin position="299"/>
        <end position="322"/>
    </location>
</feature>
<accession>A0A7C3YYY8</accession>
<feature type="transmembrane region" description="Helical" evidence="2">
    <location>
        <begin position="441"/>
        <end position="459"/>
    </location>
</feature>
<comment type="caution">
    <text evidence="3">The sequence shown here is derived from an EMBL/GenBank/DDBJ whole genome shotgun (WGS) entry which is preliminary data.</text>
</comment>
<organism evidence="3">
    <name type="scientific">Desulfobacca acetoxidans</name>
    <dbReference type="NCBI Taxonomy" id="60893"/>
    <lineage>
        <taxon>Bacteria</taxon>
        <taxon>Pseudomonadati</taxon>
        <taxon>Thermodesulfobacteriota</taxon>
        <taxon>Desulfobaccia</taxon>
        <taxon>Desulfobaccales</taxon>
        <taxon>Desulfobaccaceae</taxon>
        <taxon>Desulfobacca</taxon>
    </lineage>
</organism>
<keyword evidence="2" id="KW-0472">Membrane</keyword>
<dbReference type="AlphaFoldDB" id="A0A7C3YYY8"/>
<proteinExistence type="predicted"/>
<evidence type="ECO:0000256" key="1">
    <source>
        <dbReference type="SAM" id="MobiDB-lite"/>
    </source>
</evidence>
<sequence length="467" mass="51706">MVPAKWPGSWEASPVRSSPMPHGRSWFSASLRSKRRRLRKRRGLRYIHDSDLPGPLLSAAVLKSFPALARGLRLALWFCLLFWWPVSGPAAAASPSAPVKVYLFTAAGCPHCLKAKEFLEKLAAAYPHLQVIELELSASRENQRIFRETAARLQVELAGVPCIVIGTTWLVGWQDDQTTGAAVTRAIREAEKHPPPDLIEPLLAAARPLPEPAPRPQIPETLTLPLLGSLETKHLSLGLLTVILGALDGFNPCAMWALIFLIGLLLGMENRARMWVLGSLFIAGSGLVYFLFMTAWLNILLFVGLVFWIRVAIGTVALVAAGTNLREYFLKKEDTCNLLGGERRRGLMAGIKNTIEHRSFLLAAAGILLLGVAVNLVEFFCSIGLPVVYTQILTLSRLPVWQYYAYLALYIFIFMLDDLLVFVVSMLTLQHFGLTGKYRRFANLIGGLVLLVVGLLLIFRPEVLMFG</sequence>
<keyword evidence="2" id="KW-0812">Transmembrane</keyword>
<name>A0A7C3YYY8_9BACT</name>
<feature type="transmembrane region" description="Helical" evidence="2">
    <location>
        <begin position="405"/>
        <end position="429"/>
    </location>
</feature>
<dbReference type="InterPro" id="IPR011767">
    <property type="entry name" value="GLR_AS"/>
</dbReference>
<dbReference type="PROSITE" id="PS51354">
    <property type="entry name" value="GLUTAREDOXIN_2"/>
    <property type="match status" value="1"/>
</dbReference>